<reference evidence="3" key="1">
    <citation type="submission" date="2021-11" db="EMBL/GenBank/DDBJ databases">
        <title>Clostridia strains as spoilage organisms.</title>
        <authorList>
            <person name="Wambui J."/>
            <person name="Stevens M.J.A."/>
            <person name="Stephan R."/>
        </authorList>
    </citation>
    <scope>NUCLEOTIDE SEQUENCE</scope>
    <source>
        <strain evidence="3">CF009</strain>
    </source>
</reference>
<evidence type="ECO:0000256" key="1">
    <source>
        <dbReference type="SAM" id="Coils"/>
    </source>
</evidence>
<feature type="transmembrane region" description="Helical" evidence="2">
    <location>
        <begin position="13"/>
        <end position="32"/>
    </location>
</feature>
<dbReference type="AlphaFoldDB" id="A0AA47EGY0"/>
<organism evidence="3 4">
    <name type="scientific">Clostridium estertheticum</name>
    <dbReference type="NCBI Taxonomy" id="238834"/>
    <lineage>
        <taxon>Bacteria</taxon>
        <taxon>Bacillati</taxon>
        <taxon>Bacillota</taxon>
        <taxon>Clostridia</taxon>
        <taxon>Eubacteriales</taxon>
        <taxon>Clostridiaceae</taxon>
        <taxon>Clostridium</taxon>
    </lineage>
</organism>
<evidence type="ECO:0000313" key="4">
    <source>
        <dbReference type="Proteomes" id="UP001164733"/>
    </source>
</evidence>
<accession>A0AA47EGY0</accession>
<keyword evidence="2" id="KW-0812">Transmembrane</keyword>
<dbReference type="Proteomes" id="UP001164733">
    <property type="component" value="Chromosome"/>
</dbReference>
<evidence type="ECO:0000313" key="3">
    <source>
        <dbReference type="EMBL" id="WAG59880.1"/>
    </source>
</evidence>
<dbReference type="Pfam" id="PF04977">
    <property type="entry name" value="DivIC"/>
    <property type="match status" value="1"/>
</dbReference>
<feature type="coiled-coil region" evidence="1">
    <location>
        <begin position="38"/>
        <end position="72"/>
    </location>
</feature>
<gene>
    <name evidence="3" type="ORF">LL038_20295</name>
</gene>
<keyword evidence="2" id="KW-1133">Transmembrane helix</keyword>
<dbReference type="EMBL" id="CP086239">
    <property type="protein sequence ID" value="WAG59880.1"/>
    <property type="molecule type" value="Genomic_DNA"/>
</dbReference>
<keyword evidence="2" id="KW-0472">Membrane</keyword>
<name>A0AA47EGY0_9CLOT</name>
<keyword evidence="1" id="KW-0175">Coiled coil</keyword>
<dbReference type="InterPro" id="IPR007060">
    <property type="entry name" value="FtsL/DivIC"/>
</dbReference>
<sequence length="98" mass="11777">MERKRVYDMKKKFNIRGLVLIFVFVYVSYLFIQQQATMGRQKKELQKYNVELQKKKEEKKTLQDEVELSKTDKYIEKLAREILGLVKEGETPVMDNKN</sequence>
<protein>
    <submittedName>
        <fullName evidence="3">Septum formation initiator family protein</fullName>
    </submittedName>
</protein>
<proteinExistence type="predicted"/>
<evidence type="ECO:0000256" key="2">
    <source>
        <dbReference type="SAM" id="Phobius"/>
    </source>
</evidence>